<dbReference type="EMBL" id="QTSX02004306">
    <property type="protein sequence ID" value="KAJ9066122.1"/>
    <property type="molecule type" value="Genomic_DNA"/>
</dbReference>
<keyword evidence="2" id="KW-1185">Reference proteome</keyword>
<accession>A0ACC2SVK1</accession>
<reference evidence="1" key="1">
    <citation type="submission" date="2022-04" db="EMBL/GenBank/DDBJ databases">
        <title>Genome of the entomopathogenic fungus Entomophthora muscae.</title>
        <authorList>
            <person name="Elya C."/>
            <person name="Lovett B.R."/>
            <person name="Lee E."/>
            <person name="Macias A.M."/>
            <person name="Hajek A.E."/>
            <person name="De Bivort B.L."/>
            <person name="Kasson M.T."/>
            <person name="De Fine Licht H.H."/>
            <person name="Stajich J.E."/>
        </authorList>
    </citation>
    <scope>NUCLEOTIDE SEQUENCE</scope>
    <source>
        <strain evidence="1">Berkeley</strain>
    </source>
</reference>
<evidence type="ECO:0000313" key="2">
    <source>
        <dbReference type="Proteomes" id="UP001165960"/>
    </source>
</evidence>
<organism evidence="1 2">
    <name type="scientific">Entomophthora muscae</name>
    <dbReference type="NCBI Taxonomy" id="34485"/>
    <lineage>
        <taxon>Eukaryota</taxon>
        <taxon>Fungi</taxon>
        <taxon>Fungi incertae sedis</taxon>
        <taxon>Zoopagomycota</taxon>
        <taxon>Entomophthoromycotina</taxon>
        <taxon>Entomophthoromycetes</taxon>
        <taxon>Entomophthorales</taxon>
        <taxon>Entomophthoraceae</taxon>
        <taxon>Entomophthora</taxon>
    </lineage>
</organism>
<proteinExistence type="predicted"/>
<name>A0ACC2SVK1_9FUNG</name>
<sequence length="178" mass="19747">MVPNSGPWSLLRWSLSYIIKLALILWWTLPTGPAVPCPESPDASIYAWLPEIIFQNNPNPSGLPALHIKFFVLQTWSCLSSPKPMLLSASELPLDYSNKSVGIVYINLSGVIDAIILASVFWPVIMGWKVHVVPIQVSINLMVSFAFWPAVSLVPENNGSANQSWFPEIFQSTLKLVT</sequence>
<gene>
    <name evidence="1" type="ORF">DSO57_1012756</name>
</gene>
<comment type="caution">
    <text evidence="1">The sequence shown here is derived from an EMBL/GenBank/DDBJ whole genome shotgun (WGS) entry which is preliminary data.</text>
</comment>
<protein>
    <submittedName>
        <fullName evidence="1">Uncharacterized protein</fullName>
    </submittedName>
</protein>
<evidence type="ECO:0000313" key="1">
    <source>
        <dbReference type="EMBL" id="KAJ9066122.1"/>
    </source>
</evidence>
<dbReference type="Proteomes" id="UP001165960">
    <property type="component" value="Unassembled WGS sequence"/>
</dbReference>